<dbReference type="AlphaFoldDB" id="A0A5C3LIC1"/>
<reference evidence="1 2" key="1">
    <citation type="journal article" date="2019" name="Nat. Ecol. Evol.">
        <title>Megaphylogeny resolves global patterns of mushroom evolution.</title>
        <authorList>
            <person name="Varga T."/>
            <person name="Krizsan K."/>
            <person name="Foldi C."/>
            <person name="Dima B."/>
            <person name="Sanchez-Garcia M."/>
            <person name="Sanchez-Ramirez S."/>
            <person name="Szollosi G.J."/>
            <person name="Szarkandi J.G."/>
            <person name="Papp V."/>
            <person name="Albert L."/>
            <person name="Andreopoulos W."/>
            <person name="Angelini C."/>
            <person name="Antonin V."/>
            <person name="Barry K.W."/>
            <person name="Bougher N.L."/>
            <person name="Buchanan P."/>
            <person name="Buyck B."/>
            <person name="Bense V."/>
            <person name="Catcheside P."/>
            <person name="Chovatia M."/>
            <person name="Cooper J."/>
            <person name="Damon W."/>
            <person name="Desjardin D."/>
            <person name="Finy P."/>
            <person name="Geml J."/>
            <person name="Haridas S."/>
            <person name="Hughes K."/>
            <person name="Justo A."/>
            <person name="Karasinski D."/>
            <person name="Kautmanova I."/>
            <person name="Kiss B."/>
            <person name="Kocsube S."/>
            <person name="Kotiranta H."/>
            <person name="LaButti K.M."/>
            <person name="Lechner B.E."/>
            <person name="Liimatainen K."/>
            <person name="Lipzen A."/>
            <person name="Lukacs Z."/>
            <person name="Mihaltcheva S."/>
            <person name="Morgado L.N."/>
            <person name="Niskanen T."/>
            <person name="Noordeloos M.E."/>
            <person name="Ohm R.A."/>
            <person name="Ortiz-Santana B."/>
            <person name="Ovrebo C."/>
            <person name="Racz N."/>
            <person name="Riley R."/>
            <person name="Savchenko A."/>
            <person name="Shiryaev A."/>
            <person name="Soop K."/>
            <person name="Spirin V."/>
            <person name="Szebenyi C."/>
            <person name="Tomsovsky M."/>
            <person name="Tulloss R.E."/>
            <person name="Uehling J."/>
            <person name="Grigoriev I.V."/>
            <person name="Vagvolgyi C."/>
            <person name="Papp T."/>
            <person name="Martin F.M."/>
            <person name="Miettinen O."/>
            <person name="Hibbett D.S."/>
            <person name="Nagy L.G."/>
        </authorList>
    </citation>
    <scope>NUCLEOTIDE SEQUENCE [LARGE SCALE GENOMIC DNA]</scope>
    <source>
        <strain evidence="1 2">CBS 166.37</strain>
    </source>
</reference>
<organism evidence="1 2">
    <name type="scientific">Crucibulum laeve</name>
    <dbReference type="NCBI Taxonomy" id="68775"/>
    <lineage>
        <taxon>Eukaryota</taxon>
        <taxon>Fungi</taxon>
        <taxon>Dikarya</taxon>
        <taxon>Basidiomycota</taxon>
        <taxon>Agaricomycotina</taxon>
        <taxon>Agaricomycetes</taxon>
        <taxon>Agaricomycetidae</taxon>
        <taxon>Agaricales</taxon>
        <taxon>Agaricineae</taxon>
        <taxon>Nidulariaceae</taxon>
        <taxon>Crucibulum</taxon>
    </lineage>
</organism>
<protein>
    <submittedName>
        <fullName evidence="1">Uncharacterized protein</fullName>
    </submittedName>
</protein>
<dbReference type="Proteomes" id="UP000308652">
    <property type="component" value="Unassembled WGS sequence"/>
</dbReference>
<dbReference type="EMBL" id="ML213694">
    <property type="protein sequence ID" value="TFK31943.1"/>
    <property type="molecule type" value="Genomic_DNA"/>
</dbReference>
<keyword evidence="2" id="KW-1185">Reference proteome</keyword>
<name>A0A5C3LIC1_9AGAR</name>
<evidence type="ECO:0000313" key="2">
    <source>
        <dbReference type="Proteomes" id="UP000308652"/>
    </source>
</evidence>
<dbReference type="OrthoDB" id="2832228at2759"/>
<sequence>MSNSVTVERGFRGTVTGITRAERYQRASLELKNASGRLLGFSTLTGFGENAPMTQEINKQPAWSFGPFGETMTITVTIESAPTATGSFVASKSVAPVTIKKLPDTENLDTFVVSTVSQTIIIRRNNFELG</sequence>
<gene>
    <name evidence="1" type="ORF">BDQ12DRAFT_66321</name>
</gene>
<evidence type="ECO:0000313" key="1">
    <source>
        <dbReference type="EMBL" id="TFK31943.1"/>
    </source>
</evidence>
<proteinExistence type="predicted"/>
<accession>A0A5C3LIC1</accession>